<dbReference type="Gene3D" id="6.10.140.730">
    <property type="match status" value="1"/>
</dbReference>
<dbReference type="SUPFAM" id="SSF111369">
    <property type="entry name" value="HlyD-like secretion proteins"/>
    <property type="match status" value="1"/>
</dbReference>
<dbReference type="Proteomes" id="UP000651977">
    <property type="component" value="Unassembled WGS sequence"/>
</dbReference>
<dbReference type="Gene3D" id="2.40.30.170">
    <property type="match status" value="1"/>
</dbReference>
<dbReference type="PANTHER" id="PTHR30097:SF15">
    <property type="entry name" value="CATION EFFLUX SYSTEM PROTEIN CUSB"/>
    <property type="match status" value="1"/>
</dbReference>
<dbReference type="Gene3D" id="2.40.420.20">
    <property type="match status" value="1"/>
</dbReference>
<organism evidence="10 11">
    <name type="scientific">Agarivorans gilvus</name>
    <dbReference type="NCBI Taxonomy" id="680279"/>
    <lineage>
        <taxon>Bacteria</taxon>
        <taxon>Pseudomonadati</taxon>
        <taxon>Pseudomonadota</taxon>
        <taxon>Gammaproteobacteria</taxon>
        <taxon>Alteromonadales</taxon>
        <taxon>Alteromonadaceae</taxon>
        <taxon>Agarivorans</taxon>
    </lineage>
</organism>
<feature type="domain" description="CusB-like barrel-sandwich hybrid" evidence="7">
    <location>
        <begin position="130"/>
        <end position="241"/>
    </location>
</feature>
<evidence type="ECO:0000259" key="5">
    <source>
        <dbReference type="Pfam" id="PF19335"/>
    </source>
</evidence>
<evidence type="ECO:0000313" key="11">
    <source>
        <dbReference type="Proteomes" id="UP000651977"/>
    </source>
</evidence>
<dbReference type="SUPFAM" id="SSF141571">
    <property type="entry name" value="Pentapeptide repeat-like"/>
    <property type="match status" value="1"/>
</dbReference>
<evidence type="ECO:0000259" key="7">
    <source>
        <dbReference type="Pfam" id="PF25919"/>
    </source>
</evidence>
<dbReference type="Gene3D" id="2.160.20.80">
    <property type="entry name" value="E3 ubiquitin-protein ligase SopA"/>
    <property type="match status" value="1"/>
</dbReference>
<evidence type="ECO:0000256" key="2">
    <source>
        <dbReference type="ARBA" id="ARBA00022448"/>
    </source>
</evidence>
<evidence type="ECO:0000259" key="6">
    <source>
        <dbReference type="Pfam" id="PF25869"/>
    </source>
</evidence>
<feature type="domain" description="Heavy metal binding" evidence="5">
    <location>
        <begin position="48"/>
        <end position="74"/>
    </location>
</feature>
<comment type="caution">
    <text evidence="10">The sequence shown here is derived from an EMBL/GenBank/DDBJ whole genome shotgun (WGS) entry which is preliminary data.</text>
</comment>
<sequence>MNKFTLSIVCLALGLAGGYALNSNALLGGANHQAQAEPSASSEPQPLYWVAPMDPNYRRDKPGLSPMGMELVPVYEDNNAKASAGTVTISPNVVNNLGVRSKEVILASFTPDLQAVGSLSFNQDKLWQMNSRVSGWVEKLYLKAEGEYLEKGQKLLSLYSPELLKAQEDLLNALRLGNRQLIASSKLRLQVLGVSPSQIKQLEKSKKVSQLIDLYAPESGYVAKLGVREGAYISPATQLVEAGSLEDIWLIAELYESQASLVKLGDQALMQVDSFAGEQWQGEVDYIYPVLDPSTRTLRVRIKFANQDQRLKPNMYARVKLQTATPQASLQIPREAVIYSGGFSRVVMDRGEGQFQSVKVQVGRESAGMVEILAGLREGDKVVTSAQFLLDSESSLSADFSRMGPPDRQVNNMDHSNMDHSNMDHSTMDHSSMDHSTMDHSSMNHSSMDHSNMDHSTMDHGSMNQGSMDHSTMDHSSMNHDSMDHSNMDHSTMDHGSMNQGSMDHSSMDHSTMDHSSMNQGSMDHSTMDHSTMNHGNMAMPEQGQSSDDDELDWLDLDANESPAAGDGK</sequence>
<feature type="domain" description="CusB-like beta-barrel" evidence="8">
    <location>
        <begin position="248"/>
        <end position="324"/>
    </location>
</feature>
<evidence type="ECO:0000256" key="1">
    <source>
        <dbReference type="ARBA" id="ARBA00009477"/>
    </source>
</evidence>
<dbReference type="InterPro" id="IPR058790">
    <property type="entry name" value="BSH_CusB"/>
</dbReference>
<dbReference type="Pfam" id="PF25919">
    <property type="entry name" value="BSH_CusB"/>
    <property type="match status" value="1"/>
</dbReference>
<dbReference type="InterPro" id="IPR051909">
    <property type="entry name" value="MFP_Cation_Efflux"/>
</dbReference>
<dbReference type="InterPro" id="IPR058792">
    <property type="entry name" value="Beta-barrel_RND_2"/>
</dbReference>
<proteinExistence type="inferred from homology"/>
<feature type="compositionally biased region" description="Polar residues" evidence="3">
    <location>
        <begin position="519"/>
        <end position="535"/>
    </location>
</feature>
<dbReference type="EMBL" id="BMDY01000010">
    <property type="protein sequence ID" value="GGB05938.1"/>
    <property type="molecule type" value="Genomic_DNA"/>
</dbReference>
<feature type="domain" description="CusB-like three alpha-helical bundle" evidence="6">
    <location>
        <begin position="162"/>
        <end position="209"/>
    </location>
</feature>
<name>A0ABQ1I1Q1_9ALTE</name>
<comment type="similarity">
    <text evidence="1">Belongs to the membrane fusion protein (MFP) (TC 8.A.1) family.</text>
</comment>
<dbReference type="Pfam" id="PF25975">
    <property type="entry name" value="CzcB_C"/>
    <property type="match status" value="1"/>
</dbReference>
<evidence type="ECO:0000256" key="4">
    <source>
        <dbReference type="SAM" id="SignalP"/>
    </source>
</evidence>
<feature type="compositionally biased region" description="Basic and acidic residues" evidence="3">
    <location>
        <begin position="428"/>
        <end position="438"/>
    </location>
</feature>
<dbReference type="Pfam" id="PF19335">
    <property type="entry name" value="HMBD"/>
    <property type="match status" value="1"/>
</dbReference>
<feature type="compositionally biased region" description="Acidic residues" evidence="3">
    <location>
        <begin position="547"/>
        <end position="559"/>
    </location>
</feature>
<dbReference type="InterPro" id="IPR006143">
    <property type="entry name" value="RND_pump_MFP"/>
</dbReference>
<dbReference type="InterPro" id="IPR058649">
    <property type="entry name" value="CzcB_C"/>
</dbReference>
<evidence type="ECO:0000313" key="10">
    <source>
        <dbReference type="EMBL" id="GGB05938.1"/>
    </source>
</evidence>
<dbReference type="Pfam" id="PF25869">
    <property type="entry name" value="3HB_CusB"/>
    <property type="match status" value="1"/>
</dbReference>
<evidence type="ECO:0008006" key="12">
    <source>
        <dbReference type="Google" id="ProtNLM"/>
    </source>
</evidence>
<keyword evidence="2" id="KW-0813">Transport</keyword>
<accession>A0ABQ1I1Q1</accession>
<dbReference type="PANTHER" id="PTHR30097">
    <property type="entry name" value="CATION EFFLUX SYSTEM PROTEIN CUSB"/>
    <property type="match status" value="1"/>
</dbReference>
<reference evidence="11" key="1">
    <citation type="journal article" date="2019" name="Int. J. Syst. Evol. Microbiol.">
        <title>The Global Catalogue of Microorganisms (GCM) 10K type strain sequencing project: providing services to taxonomists for standard genome sequencing and annotation.</title>
        <authorList>
            <consortium name="The Broad Institute Genomics Platform"/>
            <consortium name="The Broad Institute Genome Sequencing Center for Infectious Disease"/>
            <person name="Wu L."/>
            <person name="Ma J."/>
        </authorList>
    </citation>
    <scope>NUCLEOTIDE SEQUENCE [LARGE SCALE GENOMIC DNA]</scope>
    <source>
        <strain evidence="11">CGMCC 1.10131</strain>
    </source>
</reference>
<dbReference type="Gene3D" id="2.40.50.100">
    <property type="match status" value="1"/>
</dbReference>
<dbReference type="NCBIfam" id="TIGR01730">
    <property type="entry name" value="RND_mfp"/>
    <property type="match status" value="1"/>
</dbReference>
<gene>
    <name evidence="10" type="ORF">GCM10007414_19090</name>
</gene>
<feature type="region of interest" description="Disordered" evidence="3">
    <location>
        <begin position="461"/>
        <end position="569"/>
    </location>
</feature>
<keyword evidence="11" id="KW-1185">Reference proteome</keyword>
<feature type="signal peptide" evidence="4">
    <location>
        <begin position="1"/>
        <end position="25"/>
    </location>
</feature>
<evidence type="ECO:0000259" key="8">
    <source>
        <dbReference type="Pfam" id="PF25954"/>
    </source>
</evidence>
<feature type="compositionally biased region" description="Basic and acidic residues" evidence="3">
    <location>
        <begin position="471"/>
        <end position="493"/>
    </location>
</feature>
<keyword evidence="4" id="KW-0732">Signal</keyword>
<feature type="domain" description="CzcB-like C-terminal circularly permuted SH3-like" evidence="9">
    <location>
        <begin position="332"/>
        <end position="390"/>
    </location>
</feature>
<dbReference type="RefSeq" id="WP_055732602.1">
    <property type="nucleotide sequence ID" value="NZ_BMDY01000010.1"/>
</dbReference>
<dbReference type="InterPro" id="IPR045800">
    <property type="entry name" value="HMBD"/>
</dbReference>
<dbReference type="InterPro" id="IPR058791">
    <property type="entry name" value="3HB_CusB"/>
</dbReference>
<evidence type="ECO:0000259" key="9">
    <source>
        <dbReference type="Pfam" id="PF25975"/>
    </source>
</evidence>
<protein>
    <recommendedName>
        <fullName evidence="12">Efflux RND transporter periplasmic adaptor subunit</fullName>
    </recommendedName>
</protein>
<dbReference type="Pfam" id="PF25954">
    <property type="entry name" value="Beta-barrel_RND_2"/>
    <property type="match status" value="1"/>
</dbReference>
<feature type="region of interest" description="Disordered" evidence="3">
    <location>
        <begin position="428"/>
        <end position="449"/>
    </location>
</feature>
<evidence type="ECO:0000256" key="3">
    <source>
        <dbReference type="SAM" id="MobiDB-lite"/>
    </source>
</evidence>
<feature type="chain" id="PRO_5045237005" description="Efflux RND transporter periplasmic adaptor subunit" evidence="4">
    <location>
        <begin position="26"/>
        <end position="569"/>
    </location>
</feature>